<gene>
    <name evidence="1" type="ORF">S01H1_55784</name>
</gene>
<accession>X0VPU0</accession>
<proteinExistence type="predicted"/>
<dbReference type="AlphaFoldDB" id="X0VPU0"/>
<reference evidence="1" key="1">
    <citation type="journal article" date="2014" name="Front. Microbiol.">
        <title>High frequency of phylogenetically diverse reductive dehalogenase-homologous genes in deep subseafloor sedimentary metagenomes.</title>
        <authorList>
            <person name="Kawai M."/>
            <person name="Futagami T."/>
            <person name="Toyoda A."/>
            <person name="Takaki Y."/>
            <person name="Nishi S."/>
            <person name="Hori S."/>
            <person name="Arai W."/>
            <person name="Tsubouchi T."/>
            <person name="Morono Y."/>
            <person name="Uchiyama I."/>
            <person name="Ito T."/>
            <person name="Fujiyama A."/>
            <person name="Inagaki F."/>
            <person name="Takami H."/>
        </authorList>
    </citation>
    <scope>NUCLEOTIDE SEQUENCE</scope>
    <source>
        <strain evidence="1">Expedition CK06-06</strain>
    </source>
</reference>
<evidence type="ECO:0000313" key="1">
    <source>
        <dbReference type="EMBL" id="GAG14458.1"/>
    </source>
</evidence>
<name>X0VPU0_9ZZZZ</name>
<sequence>PAARKVTAAVGTLAVGFPKARPGDQWNHRSTAQAAGRTSGNATFELVIFLQWFFPPLARNSRKLPATNGEDSMSGEHSLGLGKCYEEQRRLVRLERMERESRLLSRERTQVRQVAA</sequence>
<comment type="caution">
    <text evidence="1">The sequence shown here is derived from an EMBL/GenBank/DDBJ whole genome shotgun (WGS) entry which is preliminary data.</text>
</comment>
<protein>
    <submittedName>
        <fullName evidence="1">Uncharacterized protein</fullName>
    </submittedName>
</protein>
<organism evidence="1">
    <name type="scientific">marine sediment metagenome</name>
    <dbReference type="NCBI Taxonomy" id="412755"/>
    <lineage>
        <taxon>unclassified sequences</taxon>
        <taxon>metagenomes</taxon>
        <taxon>ecological metagenomes</taxon>
    </lineage>
</organism>
<dbReference type="EMBL" id="BARS01036275">
    <property type="protein sequence ID" value="GAG14458.1"/>
    <property type="molecule type" value="Genomic_DNA"/>
</dbReference>
<feature type="non-terminal residue" evidence="1">
    <location>
        <position position="1"/>
    </location>
</feature>